<dbReference type="OrthoDB" id="432139at2759"/>
<dbReference type="Proteomes" id="UP000186817">
    <property type="component" value="Unassembled WGS sequence"/>
</dbReference>
<name>A0A1Q9CLU8_SYMMI</name>
<protein>
    <submittedName>
        <fullName evidence="2">Uncharacterized protein</fullName>
    </submittedName>
</protein>
<comment type="caution">
    <text evidence="2">The sequence shown here is derived from an EMBL/GenBank/DDBJ whole genome shotgun (WGS) entry which is preliminary data.</text>
</comment>
<organism evidence="2 3">
    <name type="scientific">Symbiodinium microadriaticum</name>
    <name type="common">Dinoflagellate</name>
    <name type="synonym">Zooxanthella microadriatica</name>
    <dbReference type="NCBI Taxonomy" id="2951"/>
    <lineage>
        <taxon>Eukaryota</taxon>
        <taxon>Sar</taxon>
        <taxon>Alveolata</taxon>
        <taxon>Dinophyceae</taxon>
        <taxon>Suessiales</taxon>
        <taxon>Symbiodiniaceae</taxon>
        <taxon>Symbiodinium</taxon>
    </lineage>
</organism>
<feature type="signal peptide" evidence="1">
    <location>
        <begin position="1"/>
        <end position="21"/>
    </location>
</feature>
<evidence type="ECO:0000256" key="1">
    <source>
        <dbReference type="SAM" id="SignalP"/>
    </source>
</evidence>
<sequence length="292" mass="31351">MLECAISALAVVFSMVMSTSAAEKLISYDNSAISALLRLMSDAVIELDQAFSDFIHSADAARAVELLLDPIGVTSDGGTCAHAFHTRLVDTFSNKAVALSTVRLGLRDFTDCASLSAERAMDAMDSAEELPFSFSWPTSAAESPLGCLRADMNCGIGSDGVAITSTANTDQAGQFRGLHVDVLADTDRRHPGSLMVRVLDVGFSDLVLDERGYGVKVVASASASVTFVAGVSLDDFFPSTHTLQLLQRVFNFEDLPVQWTPEKRGTLVGAFQVVRTRFGGLGHLWEKLMAFR</sequence>
<keyword evidence="1" id="KW-0732">Signal</keyword>
<proteinExistence type="predicted"/>
<keyword evidence="3" id="KW-1185">Reference proteome</keyword>
<reference evidence="2 3" key="1">
    <citation type="submission" date="2016-02" db="EMBL/GenBank/DDBJ databases">
        <title>Genome analysis of coral dinoflagellate symbionts highlights evolutionary adaptations to a symbiotic lifestyle.</title>
        <authorList>
            <person name="Aranda M."/>
            <person name="Li Y."/>
            <person name="Liew Y.J."/>
            <person name="Baumgarten S."/>
            <person name="Simakov O."/>
            <person name="Wilson M."/>
            <person name="Piel J."/>
            <person name="Ashoor H."/>
            <person name="Bougouffa S."/>
            <person name="Bajic V.B."/>
            <person name="Ryu T."/>
            <person name="Ravasi T."/>
            <person name="Bayer T."/>
            <person name="Micklem G."/>
            <person name="Kim H."/>
            <person name="Bhak J."/>
            <person name="Lajeunesse T.C."/>
            <person name="Voolstra C.R."/>
        </authorList>
    </citation>
    <scope>NUCLEOTIDE SEQUENCE [LARGE SCALE GENOMIC DNA]</scope>
    <source>
        <strain evidence="2 3">CCMP2467</strain>
    </source>
</reference>
<dbReference type="EMBL" id="LSRX01001087">
    <property type="protein sequence ID" value="OLP83857.1"/>
    <property type="molecule type" value="Genomic_DNA"/>
</dbReference>
<accession>A0A1Q9CLU8</accession>
<feature type="chain" id="PRO_5012322117" evidence="1">
    <location>
        <begin position="22"/>
        <end position="292"/>
    </location>
</feature>
<evidence type="ECO:0000313" key="2">
    <source>
        <dbReference type="EMBL" id="OLP83857.1"/>
    </source>
</evidence>
<gene>
    <name evidence="2" type="ORF">AK812_SmicGene35332</name>
</gene>
<evidence type="ECO:0000313" key="3">
    <source>
        <dbReference type="Proteomes" id="UP000186817"/>
    </source>
</evidence>
<dbReference type="AlphaFoldDB" id="A0A1Q9CLU8"/>